<reference evidence="1 2" key="1">
    <citation type="journal article" date="2018" name="Front. Plant Sci.">
        <title>Red Clover (Trifolium pratense) and Zigzag Clover (T. medium) - A Picture of Genomic Similarities and Differences.</title>
        <authorList>
            <person name="Dluhosova J."/>
            <person name="Istvanek J."/>
            <person name="Nedelnik J."/>
            <person name="Repkova J."/>
        </authorList>
    </citation>
    <scope>NUCLEOTIDE SEQUENCE [LARGE SCALE GENOMIC DNA]</scope>
    <source>
        <strain evidence="2">cv. 10/8</strain>
        <tissue evidence="1">Leaf</tissue>
    </source>
</reference>
<keyword evidence="2" id="KW-1185">Reference proteome</keyword>
<proteinExistence type="predicted"/>
<comment type="caution">
    <text evidence="1">The sequence shown here is derived from an EMBL/GenBank/DDBJ whole genome shotgun (WGS) entry which is preliminary data.</text>
</comment>
<feature type="non-terminal residue" evidence="1">
    <location>
        <position position="1"/>
    </location>
</feature>
<evidence type="ECO:0000313" key="2">
    <source>
        <dbReference type="Proteomes" id="UP000265520"/>
    </source>
</evidence>
<evidence type="ECO:0000313" key="1">
    <source>
        <dbReference type="EMBL" id="MCI91496.1"/>
    </source>
</evidence>
<dbReference type="Proteomes" id="UP000265520">
    <property type="component" value="Unassembled WGS sequence"/>
</dbReference>
<dbReference type="EMBL" id="LXQA011273737">
    <property type="protein sequence ID" value="MCI91496.1"/>
    <property type="molecule type" value="Genomic_DNA"/>
</dbReference>
<accession>A0A392VTA4</accession>
<protein>
    <submittedName>
        <fullName evidence="1">Uncharacterized protein</fullName>
    </submittedName>
</protein>
<organism evidence="1 2">
    <name type="scientific">Trifolium medium</name>
    <dbReference type="NCBI Taxonomy" id="97028"/>
    <lineage>
        <taxon>Eukaryota</taxon>
        <taxon>Viridiplantae</taxon>
        <taxon>Streptophyta</taxon>
        <taxon>Embryophyta</taxon>
        <taxon>Tracheophyta</taxon>
        <taxon>Spermatophyta</taxon>
        <taxon>Magnoliopsida</taxon>
        <taxon>eudicotyledons</taxon>
        <taxon>Gunneridae</taxon>
        <taxon>Pentapetalae</taxon>
        <taxon>rosids</taxon>
        <taxon>fabids</taxon>
        <taxon>Fabales</taxon>
        <taxon>Fabaceae</taxon>
        <taxon>Papilionoideae</taxon>
        <taxon>50 kb inversion clade</taxon>
        <taxon>NPAAA clade</taxon>
        <taxon>Hologalegina</taxon>
        <taxon>IRL clade</taxon>
        <taxon>Trifolieae</taxon>
        <taxon>Trifolium</taxon>
    </lineage>
</organism>
<sequence>SFGLVLFQPSPPP</sequence>
<name>A0A392VTA4_9FABA</name>